<evidence type="ECO:0000256" key="13">
    <source>
        <dbReference type="ARBA" id="ARBA00023075"/>
    </source>
</evidence>
<evidence type="ECO:0000256" key="15">
    <source>
        <dbReference type="ARBA" id="ARBA00023136"/>
    </source>
</evidence>
<reference evidence="21" key="1">
    <citation type="journal article" date="2020" name="Mitochondrial DNA Part B Resour">
        <title>The complete mitochondrial genome of Schoutedenia ralumensis Ruebsaamen, 1905 (Hemiptera: Aphididae: Greenideinae).</title>
        <authorList>
            <person name="Chen J."/>
            <person name="Jiang L."/>
            <person name="Zhang X."/>
            <person name="Qiao G."/>
        </authorList>
    </citation>
    <scope>NUCLEOTIDE SEQUENCE</scope>
</reference>
<evidence type="ECO:0000256" key="17">
    <source>
        <dbReference type="ARBA" id="ARBA00049551"/>
    </source>
</evidence>
<evidence type="ECO:0000256" key="1">
    <source>
        <dbReference type="ARBA" id="ARBA00003257"/>
    </source>
</evidence>
<feature type="transmembrane region" description="Helical" evidence="18">
    <location>
        <begin position="439"/>
        <end position="455"/>
    </location>
</feature>
<dbReference type="EC" id="7.1.1.2" evidence="3"/>
<name>A0A6M5UB05_9HEMI</name>
<evidence type="ECO:0000259" key="20">
    <source>
        <dbReference type="Pfam" id="PF06455"/>
    </source>
</evidence>
<keyword evidence="8" id="KW-0999">Mitochondrion inner membrane</keyword>
<evidence type="ECO:0000256" key="8">
    <source>
        <dbReference type="ARBA" id="ARBA00022792"/>
    </source>
</evidence>
<keyword evidence="5" id="KW-0813">Transport</keyword>
<keyword evidence="13" id="KW-0830">Ubiquinone</keyword>
<feature type="transmembrane region" description="Helical" evidence="18">
    <location>
        <begin position="30"/>
        <end position="58"/>
    </location>
</feature>
<feature type="transmembrane region" description="Helical" evidence="18">
    <location>
        <begin position="70"/>
        <end position="89"/>
    </location>
</feature>
<geneLocation type="mitochondrion" evidence="21"/>
<dbReference type="Pfam" id="PF06455">
    <property type="entry name" value="NADH5_C"/>
    <property type="match status" value="1"/>
</dbReference>
<dbReference type="PRINTS" id="PR01434">
    <property type="entry name" value="NADHDHGNASE5"/>
</dbReference>
<feature type="transmembrane region" description="Helical" evidence="18">
    <location>
        <begin position="191"/>
        <end position="215"/>
    </location>
</feature>
<feature type="transmembrane region" description="Helical" evidence="18">
    <location>
        <begin position="162"/>
        <end position="179"/>
    </location>
</feature>
<feature type="domain" description="NADH dehydrogenase subunit 5 C-terminal" evidence="20">
    <location>
        <begin position="375"/>
        <end position="554"/>
    </location>
</feature>
<dbReference type="PANTHER" id="PTHR42829">
    <property type="entry name" value="NADH-UBIQUINONE OXIDOREDUCTASE CHAIN 5"/>
    <property type="match status" value="1"/>
</dbReference>
<feature type="transmembrane region" description="Helical" evidence="18">
    <location>
        <begin position="461"/>
        <end position="483"/>
    </location>
</feature>
<feature type="transmembrane region" description="Helical" evidence="18">
    <location>
        <begin position="490"/>
        <end position="512"/>
    </location>
</feature>
<feature type="transmembrane region" description="Helical" evidence="18">
    <location>
        <begin position="5"/>
        <end position="24"/>
    </location>
</feature>
<feature type="transmembrane region" description="Helical" evidence="18">
    <location>
        <begin position="279"/>
        <end position="303"/>
    </location>
</feature>
<keyword evidence="6" id="KW-0679">Respiratory chain</keyword>
<keyword evidence="7 18" id="KW-0812">Transmembrane</keyword>
<keyword evidence="14 21" id="KW-0496">Mitochondrion</keyword>
<dbReference type="GO" id="GO:0042773">
    <property type="term" value="P:ATP synthesis coupled electron transport"/>
    <property type="evidence" value="ECO:0007669"/>
    <property type="project" value="InterPro"/>
</dbReference>
<feature type="transmembrane region" description="Helical" evidence="18">
    <location>
        <begin position="221"/>
        <end position="247"/>
    </location>
</feature>
<dbReference type="GO" id="GO:0003954">
    <property type="term" value="F:NADH dehydrogenase activity"/>
    <property type="evidence" value="ECO:0007669"/>
    <property type="project" value="TreeGrafter"/>
</dbReference>
<evidence type="ECO:0000256" key="14">
    <source>
        <dbReference type="ARBA" id="ARBA00023128"/>
    </source>
</evidence>
<evidence type="ECO:0000313" key="21">
    <source>
        <dbReference type="EMBL" id="QJW34313.1"/>
    </source>
</evidence>
<feature type="transmembrane region" description="Helical" evidence="18">
    <location>
        <begin position="254"/>
        <end position="273"/>
    </location>
</feature>
<evidence type="ECO:0000256" key="11">
    <source>
        <dbReference type="ARBA" id="ARBA00022989"/>
    </source>
</evidence>
<keyword evidence="9" id="KW-1278">Translocase</keyword>
<evidence type="ECO:0000256" key="6">
    <source>
        <dbReference type="ARBA" id="ARBA00022660"/>
    </source>
</evidence>
<sequence>MIFFILGLLFIYLDIFYFVEYMYFFYNSCLFIYVILIDWMSLMFISFVFLISSMILLYSMEYMNFDFNKIRFLMLMFMFIMFMMLLIFSPNMISILLGWDGLGMISFCLVIFYHNKKSFSSGFLTVIMNRMGDLFIIMSLIWMLNFGSWNFIFLNYFNDLNYMFYIIMMVMMASLTKSAQIPFSSWLPLAMAAPTPVSSLVHSSTLVTAGIYLMIRFNEIFINFFFFNFLIIISCLTMFMAGLNAIFEFDLKKIIAFSTLSQMSFMFMILCLFKVEMCFFYLLMHALFKSMMFLSAGILILNMNNNQDIRKMGGLVNYLPICVLIFIFTLMSLCGFPFFCSFYSKDLIFEYFFMVNMNLIFYFFFLISFFFTFFYSIRLIYYLMLMNFSMINYMMIIKFESKFLIMSMFFISFIMIFFGSFFMWLMFYKFDFIMLEFKFKLLTFILLIFSIWFFFELNNFLFSLNYIFSMFKIFFFSMMWNLLFLKVNFFLNNFLIFSFFLFKVIEIGWFEYSLNMGLKLFFNNLMLISQKIILNNYKIYFMLFFLLFIMIFMFNF</sequence>
<keyword evidence="15 18" id="KW-0472">Membrane</keyword>
<dbReference type="GO" id="GO:0008137">
    <property type="term" value="F:NADH dehydrogenase (ubiquinone) activity"/>
    <property type="evidence" value="ECO:0007669"/>
    <property type="project" value="UniProtKB-EC"/>
</dbReference>
<evidence type="ECO:0000256" key="16">
    <source>
        <dbReference type="ARBA" id="ARBA00031027"/>
    </source>
</evidence>
<evidence type="ECO:0000256" key="7">
    <source>
        <dbReference type="ARBA" id="ARBA00022692"/>
    </source>
</evidence>
<dbReference type="AlphaFoldDB" id="A0A6M5UB05"/>
<evidence type="ECO:0000256" key="4">
    <source>
        <dbReference type="ARBA" id="ARBA00021096"/>
    </source>
</evidence>
<keyword evidence="12" id="KW-0520">NAD</keyword>
<dbReference type="GO" id="GO:0015990">
    <property type="term" value="P:electron transport coupled proton transport"/>
    <property type="evidence" value="ECO:0007669"/>
    <property type="project" value="TreeGrafter"/>
</dbReference>
<evidence type="ECO:0000256" key="2">
    <source>
        <dbReference type="ARBA" id="ARBA00004448"/>
    </source>
</evidence>
<dbReference type="GO" id="GO:0005743">
    <property type="term" value="C:mitochondrial inner membrane"/>
    <property type="evidence" value="ECO:0007669"/>
    <property type="project" value="UniProtKB-SubCell"/>
</dbReference>
<comment type="function">
    <text evidence="1">Core subunit of the mitochondrial membrane respiratory chain NADH dehydrogenase (Complex I) that is believed to belong to the minimal assembly required for catalysis. Complex I functions in the transfer of electrons from NADH to the respiratory chain. The immediate electron acceptor for the enzyme is believed to be ubiquinone.</text>
</comment>
<dbReference type="InterPro" id="IPR001750">
    <property type="entry name" value="ND/Mrp_TM"/>
</dbReference>
<keyword evidence="11 18" id="KW-1133">Transmembrane helix</keyword>
<evidence type="ECO:0000256" key="3">
    <source>
        <dbReference type="ARBA" id="ARBA00012944"/>
    </source>
</evidence>
<keyword evidence="10" id="KW-0249">Electron transport</keyword>
<feature type="transmembrane region" description="Helical" evidence="18">
    <location>
        <begin position="95"/>
        <end position="113"/>
    </location>
</feature>
<protein>
    <recommendedName>
        <fullName evidence="4">NADH-ubiquinone oxidoreductase chain 5</fullName>
        <ecNumber evidence="3">7.1.1.2</ecNumber>
    </recommendedName>
    <alternativeName>
        <fullName evidence="16">NADH dehydrogenase subunit 5</fullName>
    </alternativeName>
</protein>
<dbReference type="InterPro" id="IPR010934">
    <property type="entry name" value="NADH_DH_su5_C"/>
</dbReference>
<dbReference type="Pfam" id="PF00361">
    <property type="entry name" value="Proton_antipo_M"/>
    <property type="match status" value="1"/>
</dbReference>
<feature type="transmembrane region" description="Helical" evidence="18">
    <location>
        <begin position="532"/>
        <end position="554"/>
    </location>
</feature>
<feature type="transmembrane region" description="Helical" evidence="18">
    <location>
        <begin position="403"/>
        <end position="427"/>
    </location>
</feature>
<feature type="transmembrane region" description="Helical" evidence="18">
    <location>
        <begin position="379"/>
        <end position="397"/>
    </location>
</feature>
<feature type="transmembrane region" description="Helical" evidence="18">
    <location>
        <begin position="315"/>
        <end position="339"/>
    </location>
</feature>
<evidence type="ECO:0000256" key="18">
    <source>
        <dbReference type="SAM" id="Phobius"/>
    </source>
</evidence>
<comment type="subcellular location">
    <subcellularLocation>
        <location evidence="2">Mitochondrion inner membrane</location>
        <topology evidence="2">Multi-pass membrane protein</topology>
    </subcellularLocation>
</comment>
<evidence type="ECO:0000256" key="9">
    <source>
        <dbReference type="ARBA" id="ARBA00022967"/>
    </source>
</evidence>
<proteinExistence type="predicted"/>
<gene>
    <name evidence="21" type="primary">ND5</name>
</gene>
<feature type="transmembrane region" description="Helical" evidence="18">
    <location>
        <begin position="351"/>
        <end position="372"/>
    </location>
</feature>
<evidence type="ECO:0000259" key="19">
    <source>
        <dbReference type="Pfam" id="PF00361"/>
    </source>
</evidence>
<accession>A0A6M5UB05</accession>
<feature type="transmembrane region" description="Helical" evidence="18">
    <location>
        <begin position="134"/>
        <end position="156"/>
    </location>
</feature>
<evidence type="ECO:0000256" key="12">
    <source>
        <dbReference type="ARBA" id="ARBA00023027"/>
    </source>
</evidence>
<organism evidence="21">
    <name type="scientific">Schoutedenia ralumensis</name>
    <dbReference type="NCBI Taxonomy" id="1064595"/>
    <lineage>
        <taxon>Eukaryota</taxon>
        <taxon>Metazoa</taxon>
        <taxon>Ecdysozoa</taxon>
        <taxon>Arthropoda</taxon>
        <taxon>Hexapoda</taxon>
        <taxon>Insecta</taxon>
        <taxon>Pterygota</taxon>
        <taxon>Neoptera</taxon>
        <taxon>Paraneoptera</taxon>
        <taxon>Hemiptera</taxon>
        <taxon>Sternorrhyncha</taxon>
        <taxon>Aphidomorpha</taxon>
        <taxon>Aphidoidea</taxon>
        <taxon>Aphididae</taxon>
        <taxon>Greenideinae</taxon>
        <taxon>Schoutedenia</taxon>
    </lineage>
</organism>
<dbReference type="InterPro" id="IPR003945">
    <property type="entry name" value="NU5C-like"/>
</dbReference>
<dbReference type="EMBL" id="MT381994">
    <property type="protein sequence ID" value="QJW34313.1"/>
    <property type="molecule type" value="Genomic_DNA"/>
</dbReference>
<dbReference type="PANTHER" id="PTHR42829:SF2">
    <property type="entry name" value="NADH-UBIQUINONE OXIDOREDUCTASE CHAIN 5"/>
    <property type="match status" value="1"/>
</dbReference>
<comment type="catalytic activity">
    <reaction evidence="17">
        <text>a ubiquinone + NADH + 5 H(+)(in) = a ubiquinol + NAD(+) + 4 H(+)(out)</text>
        <dbReference type="Rhea" id="RHEA:29091"/>
        <dbReference type="Rhea" id="RHEA-COMP:9565"/>
        <dbReference type="Rhea" id="RHEA-COMP:9566"/>
        <dbReference type="ChEBI" id="CHEBI:15378"/>
        <dbReference type="ChEBI" id="CHEBI:16389"/>
        <dbReference type="ChEBI" id="CHEBI:17976"/>
        <dbReference type="ChEBI" id="CHEBI:57540"/>
        <dbReference type="ChEBI" id="CHEBI:57945"/>
        <dbReference type="EC" id="7.1.1.2"/>
    </reaction>
</comment>
<evidence type="ECO:0000256" key="10">
    <source>
        <dbReference type="ARBA" id="ARBA00022982"/>
    </source>
</evidence>
<evidence type="ECO:0000256" key="5">
    <source>
        <dbReference type="ARBA" id="ARBA00022448"/>
    </source>
</evidence>
<feature type="domain" description="NADH:quinone oxidoreductase/Mrp antiporter transmembrane" evidence="19">
    <location>
        <begin position="89"/>
        <end position="369"/>
    </location>
</feature>